<gene>
    <name evidence="2" type="ORF">ENP13_10540</name>
</gene>
<name>A0A7C2ZZY5_9BACT</name>
<dbReference type="Pfam" id="PF00581">
    <property type="entry name" value="Rhodanese"/>
    <property type="match status" value="1"/>
</dbReference>
<comment type="caution">
    <text evidence="2">The sequence shown here is derived from an EMBL/GenBank/DDBJ whole genome shotgun (WGS) entry which is preliminary data.</text>
</comment>
<feature type="domain" description="Rhodanese" evidence="1">
    <location>
        <begin position="23"/>
        <end position="70"/>
    </location>
</feature>
<accession>A0A7C2ZZY5</accession>
<protein>
    <submittedName>
        <fullName evidence="2">Rhodanese-like domain-containing protein</fullName>
    </submittedName>
</protein>
<reference evidence="2" key="1">
    <citation type="journal article" date="2020" name="mSystems">
        <title>Genome- and Community-Level Interaction Insights into Carbon Utilization and Element Cycling Functions of Hydrothermarchaeota in Hydrothermal Sediment.</title>
        <authorList>
            <person name="Zhou Z."/>
            <person name="Liu Y."/>
            <person name="Xu W."/>
            <person name="Pan J."/>
            <person name="Luo Z.H."/>
            <person name="Li M."/>
        </authorList>
    </citation>
    <scope>NUCLEOTIDE SEQUENCE [LARGE SCALE GENOMIC DNA]</scope>
    <source>
        <strain evidence="2">SpSt-192</strain>
    </source>
</reference>
<dbReference type="InterPro" id="IPR036873">
    <property type="entry name" value="Rhodanese-like_dom_sf"/>
</dbReference>
<dbReference type="PROSITE" id="PS50206">
    <property type="entry name" value="RHODANESE_3"/>
    <property type="match status" value="1"/>
</dbReference>
<dbReference type="InterPro" id="IPR001763">
    <property type="entry name" value="Rhodanese-like_dom"/>
</dbReference>
<dbReference type="SUPFAM" id="SSF52821">
    <property type="entry name" value="Rhodanese/Cell cycle control phosphatase"/>
    <property type="match status" value="1"/>
</dbReference>
<sequence>MARPRAAVEAPRTDQETAKRLFDEGKAVLVDTRRAEAYRRSHIPGALNMSLREVLIRREEIPRDRPVIFY</sequence>
<proteinExistence type="predicted"/>
<organism evidence="2">
    <name type="scientific">Thermorudis sp</name>
    <dbReference type="NCBI Taxonomy" id="1969470"/>
    <lineage>
        <taxon>Bacteria</taxon>
        <taxon>Pseudomonadati</taxon>
        <taxon>Thermomicrobiota</taxon>
        <taxon>Thermomicrobia</taxon>
        <taxon>Thermomicrobia incertae sedis</taxon>
        <taxon>Thermorudis</taxon>
    </lineage>
</organism>
<dbReference type="Gene3D" id="3.40.250.10">
    <property type="entry name" value="Rhodanese-like domain"/>
    <property type="match status" value="1"/>
</dbReference>
<evidence type="ECO:0000313" key="2">
    <source>
        <dbReference type="EMBL" id="HEX71660.1"/>
    </source>
</evidence>
<dbReference type="CDD" id="cd00158">
    <property type="entry name" value="RHOD"/>
    <property type="match status" value="1"/>
</dbReference>
<dbReference type="EMBL" id="DSID01000801">
    <property type="protein sequence ID" value="HEX71660.1"/>
    <property type="molecule type" value="Genomic_DNA"/>
</dbReference>
<evidence type="ECO:0000259" key="1">
    <source>
        <dbReference type="PROSITE" id="PS50206"/>
    </source>
</evidence>
<dbReference type="AlphaFoldDB" id="A0A7C2ZZY5"/>